<dbReference type="CDD" id="cd00592">
    <property type="entry name" value="HTH_MerR-like"/>
    <property type="match status" value="1"/>
</dbReference>
<dbReference type="SMART" id="SM00422">
    <property type="entry name" value="HTH_MERR"/>
    <property type="match status" value="1"/>
</dbReference>
<evidence type="ECO:0000256" key="3">
    <source>
        <dbReference type="ARBA" id="ARBA00023163"/>
    </source>
</evidence>
<accession>A0A3E3I427</accession>
<reference evidence="5 8" key="1">
    <citation type="submission" date="2018-08" db="EMBL/GenBank/DDBJ databases">
        <title>A genome reference for cultivated species of the human gut microbiota.</title>
        <authorList>
            <person name="Zou Y."/>
            <person name="Xue W."/>
            <person name="Luo G."/>
        </authorList>
    </citation>
    <scope>NUCLEOTIDE SEQUENCE [LARGE SCALE GENOMIC DNA]</scope>
    <source>
        <strain evidence="6 8">AF26-4BH</strain>
        <strain evidence="5">TF05-5AC</strain>
    </source>
</reference>
<sequence>MEPMTISQVSKILGISTRMLRYYEKAGLIESRRKEGYAYRIYDENTVCRLRRILLLRKLRIPVRQIKIILQNPNAATAVEIFQKNINELDEEITALSTIREILSRFANELANATGLPLQSLLEKDDILLESIESLALVSINFKEDQTMEKLNQANISLSQPTDIRVIYLPPAAIAAAHYVGDEPENHVNTLLDGFVRENKLHKIKPDLRRYGFNHPNPVDETGYHGYEAWVTIPEDMEVPAPLIKKHFAGGLYAAHMIAFGNFNEWEQLFIWANQSEKYEFAGDMKDQEHMCGMLEEHLNYVNHVELENTEPEDFQLDLLLPLREKQP</sequence>
<dbReference type="AlphaFoldDB" id="A0A3E3I427"/>
<dbReference type="PANTHER" id="PTHR30204:SF94">
    <property type="entry name" value="HEAVY METAL-DEPENDENT TRANSCRIPTIONAL REGULATOR HI_0293-RELATED"/>
    <property type="match status" value="1"/>
</dbReference>
<feature type="domain" description="HTH merR-type" evidence="4">
    <location>
        <begin position="1"/>
        <end position="72"/>
    </location>
</feature>
<dbReference type="Pfam" id="PF14526">
    <property type="entry name" value="Cass2"/>
    <property type="match status" value="1"/>
</dbReference>
<dbReference type="InterPro" id="IPR011256">
    <property type="entry name" value="Reg_factor_effector_dom_sf"/>
</dbReference>
<evidence type="ECO:0000313" key="7">
    <source>
        <dbReference type="Proteomes" id="UP000260812"/>
    </source>
</evidence>
<dbReference type="GO" id="GO:0003700">
    <property type="term" value="F:DNA-binding transcription factor activity"/>
    <property type="evidence" value="ECO:0007669"/>
    <property type="project" value="InterPro"/>
</dbReference>
<evidence type="ECO:0000313" key="5">
    <source>
        <dbReference type="EMBL" id="RGE59777.1"/>
    </source>
</evidence>
<dbReference type="RefSeq" id="WP_035321276.1">
    <property type="nucleotide sequence ID" value="NZ_CANNOQ010000042.1"/>
</dbReference>
<protein>
    <submittedName>
        <fullName evidence="5">MerR family transcriptional regulator</fullName>
    </submittedName>
</protein>
<gene>
    <name evidence="6" type="ORF">DWY69_12635</name>
    <name evidence="5" type="ORF">DXC51_13315</name>
</gene>
<dbReference type="InterPro" id="IPR047057">
    <property type="entry name" value="MerR_fam"/>
</dbReference>
<dbReference type="SUPFAM" id="SSF46955">
    <property type="entry name" value="Putative DNA-binding domain"/>
    <property type="match status" value="1"/>
</dbReference>
<dbReference type="Proteomes" id="UP000261166">
    <property type="component" value="Unassembled WGS sequence"/>
</dbReference>
<dbReference type="InterPro" id="IPR000551">
    <property type="entry name" value="MerR-type_HTH_dom"/>
</dbReference>
<comment type="caution">
    <text evidence="5">The sequence shown here is derived from an EMBL/GenBank/DDBJ whole genome shotgun (WGS) entry which is preliminary data.</text>
</comment>
<evidence type="ECO:0000313" key="8">
    <source>
        <dbReference type="Proteomes" id="UP000261166"/>
    </source>
</evidence>
<dbReference type="Proteomes" id="UP000260812">
    <property type="component" value="Unassembled WGS sequence"/>
</dbReference>
<keyword evidence="2" id="KW-0238">DNA-binding</keyword>
<name>A0A3E3I427_9FIRM</name>
<dbReference type="GeneID" id="97987825"/>
<dbReference type="EMBL" id="QVLU01000010">
    <property type="protein sequence ID" value="RGE71446.1"/>
    <property type="molecule type" value="Genomic_DNA"/>
</dbReference>
<dbReference type="PRINTS" id="PR00040">
    <property type="entry name" value="HTHMERR"/>
</dbReference>
<dbReference type="EMBL" id="QVLV01000008">
    <property type="protein sequence ID" value="RGE59777.1"/>
    <property type="molecule type" value="Genomic_DNA"/>
</dbReference>
<keyword evidence="1" id="KW-0805">Transcription regulation</keyword>
<evidence type="ECO:0000256" key="1">
    <source>
        <dbReference type="ARBA" id="ARBA00023015"/>
    </source>
</evidence>
<evidence type="ECO:0000259" key="4">
    <source>
        <dbReference type="PROSITE" id="PS50937"/>
    </source>
</evidence>
<keyword evidence="7" id="KW-1185">Reference proteome</keyword>
<proteinExistence type="predicted"/>
<evidence type="ECO:0000313" key="6">
    <source>
        <dbReference type="EMBL" id="RGE71446.1"/>
    </source>
</evidence>
<dbReference type="PROSITE" id="PS50937">
    <property type="entry name" value="HTH_MERR_2"/>
    <property type="match status" value="1"/>
</dbReference>
<dbReference type="PANTHER" id="PTHR30204">
    <property type="entry name" value="REDOX-CYCLING DRUG-SENSING TRANSCRIPTIONAL ACTIVATOR SOXR"/>
    <property type="match status" value="1"/>
</dbReference>
<dbReference type="InterPro" id="IPR029441">
    <property type="entry name" value="Cass2"/>
</dbReference>
<dbReference type="OrthoDB" id="9811174at2"/>
<keyword evidence="3" id="KW-0804">Transcription</keyword>
<dbReference type="Gene3D" id="1.10.1660.10">
    <property type="match status" value="1"/>
</dbReference>
<dbReference type="GO" id="GO:0003677">
    <property type="term" value="F:DNA binding"/>
    <property type="evidence" value="ECO:0007669"/>
    <property type="project" value="UniProtKB-KW"/>
</dbReference>
<dbReference type="PROSITE" id="PS00552">
    <property type="entry name" value="HTH_MERR_1"/>
    <property type="match status" value="1"/>
</dbReference>
<organism evidence="5 7">
    <name type="scientific">Eisenbergiella massiliensis</name>
    <dbReference type="NCBI Taxonomy" id="1720294"/>
    <lineage>
        <taxon>Bacteria</taxon>
        <taxon>Bacillati</taxon>
        <taxon>Bacillota</taxon>
        <taxon>Clostridia</taxon>
        <taxon>Lachnospirales</taxon>
        <taxon>Lachnospiraceae</taxon>
        <taxon>Eisenbergiella</taxon>
    </lineage>
</organism>
<dbReference type="InterPro" id="IPR009061">
    <property type="entry name" value="DNA-bd_dom_put_sf"/>
</dbReference>
<evidence type="ECO:0000256" key="2">
    <source>
        <dbReference type="ARBA" id="ARBA00023125"/>
    </source>
</evidence>
<dbReference type="Pfam" id="PF13411">
    <property type="entry name" value="MerR_1"/>
    <property type="match status" value="1"/>
</dbReference>
<dbReference type="Gene3D" id="3.20.80.10">
    <property type="entry name" value="Regulatory factor, effector binding domain"/>
    <property type="match status" value="1"/>
</dbReference>